<evidence type="ECO:0000256" key="3">
    <source>
        <dbReference type="ARBA" id="ARBA00022448"/>
    </source>
</evidence>
<dbReference type="InterPro" id="IPR043429">
    <property type="entry name" value="ArtM/GltK/GlnP/TcyL/YhdX-like"/>
</dbReference>
<evidence type="ECO:0000313" key="11">
    <source>
        <dbReference type="EMBL" id="GGF74151.1"/>
    </source>
</evidence>
<dbReference type="CDD" id="cd06261">
    <property type="entry name" value="TM_PBP2"/>
    <property type="match status" value="2"/>
</dbReference>
<keyword evidence="4" id="KW-1003">Cell membrane</keyword>
<feature type="transmembrane region" description="Helical" evidence="9">
    <location>
        <begin position="138"/>
        <end position="157"/>
    </location>
</feature>
<dbReference type="AlphaFoldDB" id="A0A917C9G2"/>
<dbReference type="GO" id="GO:0022857">
    <property type="term" value="F:transmembrane transporter activity"/>
    <property type="evidence" value="ECO:0007669"/>
    <property type="project" value="InterPro"/>
</dbReference>
<evidence type="ECO:0000259" key="10">
    <source>
        <dbReference type="PROSITE" id="PS50928"/>
    </source>
</evidence>
<dbReference type="PANTHER" id="PTHR30614:SF37">
    <property type="entry name" value="AMINO-ACID ABC TRANSPORTER PERMEASE PROTEIN YHDX-RELATED"/>
    <property type="match status" value="1"/>
</dbReference>
<keyword evidence="7 9" id="KW-1133">Transmembrane helix</keyword>
<dbReference type="Pfam" id="PF00528">
    <property type="entry name" value="BPD_transp_1"/>
    <property type="match status" value="1"/>
</dbReference>
<dbReference type="PROSITE" id="PS50928">
    <property type="entry name" value="ABC_TM1"/>
    <property type="match status" value="1"/>
</dbReference>
<comment type="subcellular location">
    <subcellularLocation>
        <location evidence="1">Cell inner membrane</location>
        <topology evidence="1">Multi-pass membrane protein</topology>
    </subcellularLocation>
    <subcellularLocation>
        <location evidence="9">Cell membrane</location>
        <topology evidence="9">Multi-pass membrane protein</topology>
    </subcellularLocation>
</comment>
<feature type="transmembrane region" description="Helical" evidence="9">
    <location>
        <begin position="298"/>
        <end position="317"/>
    </location>
</feature>
<feature type="transmembrane region" description="Helical" evidence="9">
    <location>
        <begin position="252"/>
        <end position="278"/>
    </location>
</feature>
<evidence type="ECO:0000256" key="7">
    <source>
        <dbReference type="ARBA" id="ARBA00022989"/>
    </source>
</evidence>
<evidence type="ECO:0000313" key="12">
    <source>
        <dbReference type="Proteomes" id="UP000606044"/>
    </source>
</evidence>
<accession>A0A917C9G2</accession>
<feature type="transmembrane region" description="Helical" evidence="9">
    <location>
        <begin position="218"/>
        <end position="240"/>
    </location>
</feature>
<evidence type="ECO:0000256" key="2">
    <source>
        <dbReference type="ARBA" id="ARBA00010072"/>
    </source>
</evidence>
<protein>
    <submittedName>
        <fullName evidence="11">Amino acid ABC transporter permease</fullName>
    </submittedName>
</protein>
<evidence type="ECO:0000256" key="5">
    <source>
        <dbReference type="ARBA" id="ARBA00022692"/>
    </source>
</evidence>
<evidence type="ECO:0000256" key="6">
    <source>
        <dbReference type="ARBA" id="ARBA00022970"/>
    </source>
</evidence>
<keyword evidence="8 9" id="KW-0472">Membrane</keyword>
<dbReference type="InterPro" id="IPR000515">
    <property type="entry name" value="MetI-like"/>
</dbReference>
<dbReference type="SUPFAM" id="SSF161098">
    <property type="entry name" value="MetI-like"/>
    <property type="match status" value="2"/>
</dbReference>
<keyword evidence="3 9" id="KW-0813">Transport</keyword>
<dbReference type="EMBL" id="BMCT01000005">
    <property type="protein sequence ID" value="GGF74151.1"/>
    <property type="molecule type" value="Genomic_DNA"/>
</dbReference>
<comment type="caution">
    <text evidence="11">The sequence shown here is derived from an EMBL/GenBank/DDBJ whole genome shotgun (WGS) entry which is preliminary data.</text>
</comment>
<dbReference type="PANTHER" id="PTHR30614">
    <property type="entry name" value="MEMBRANE COMPONENT OF AMINO ACID ABC TRANSPORTER"/>
    <property type="match status" value="1"/>
</dbReference>
<dbReference type="NCBIfam" id="TIGR01726">
    <property type="entry name" value="HEQRo_perm_3TM"/>
    <property type="match status" value="1"/>
</dbReference>
<dbReference type="InterPro" id="IPR010065">
    <property type="entry name" value="AA_ABC_transptr_permease_3TM"/>
</dbReference>
<proteinExistence type="inferred from homology"/>
<dbReference type="Gene3D" id="1.10.3720.10">
    <property type="entry name" value="MetI-like"/>
    <property type="match status" value="2"/>
</dbReference>
<feature type="transmembrane region" description="Helical" evidence="9">
    <location>
        <begin position="169"/>
        <end position="198"/>
    </location>
</feature>
<organism evidence="11 12">
    <name type="scientific">Azorhizobium oxalatiphilum</name>
    <dbReference type="NCBI Taxonomy" id="980631"/>
    <lineage>
        <taxon>Bacteria</taxon>
        <taxon>Pseudomonadati</taxon>
        <taxon>Pseudomonadota</taxon>
        <taxon>Alphaproteobacteria</taxon>
        <taxon>Hyphomicrobiales</taxon>
        <taxon>Xanthobacteraceae</taxon>
        <taxon>Azorhizobium</taxon>
    </lineage>
</organism>
<dbReference type="RefSeq" id="WP_188581343.1">
    <property type="nucleotide sequence ID" value="NZ_BMCT01000005.1"/>
</dbReference>
<comment type="similarity">
    <text evidence="2">Belongs to the binding-protein-dependent transport system permease family. HisMQ subfamily.</text>
</comment>
<dbReference type="Proteomes" id="UP000606044">
    <property type="component" value="Unassembled WGS sequence"/>
</dbReference>
<keyword evidence="12" id="KW-1185">Reference proteome</keyword>
<evidence type="ECO:0000256" key="8">
    <source>
        <dbReference type="ARBA" id="ARBA00023136"/>
    </source>
</evidence>
<reference evidence="11" key="2">
    <citation type="submission" date="2020-09" db="EMBL/GenBank/DDBJ databases">
        <authorList>
            <person name="Sun Q."/>
            <person name="Sedlacek I."/>
        </authorList>
    </citation>
    <scope>NUCLEOTIDE SEQUENCE</scope>
    <source>
        <strain evidence="11">CCM 7897</strain>
    </source>
</reference>
<evidence type="ECO:0000256" key="1">
    <source>
        <dbReference type="ARBA" id="ARBA00004429"/>
    </source>
</evidence>
<feature type="domain" description="ABC transmembrane type-1" evidence="10">
    <location>
        <begin position="92"/>
        <end position="418"/>
    </location>
</feature>
<name>A0A917C9G2_9HYPH</name>
<keyword evidence="6" id="KW-0029">Amino-acid transport</keyword>
<reference evidence="11" key="1">
    <citation type="journal article" date="2014" name="Int. J. Syst. Evol. Microbiol.">
        <title>Complete genome sequence of Corynebacterium casei LMG S-19264T (=DSM 44701T), isolated from a smear-ripened cheese.</title>
        <authorList>
            <consortium name="US DOE Joint Genome Institute (JGI-PGF)"/>
            <person name="Walter F."/>
            <person name="Albersmeier A."/>
            <person name="Kalinowski J."/>
            <person name="Ruckert C."/>
        </authorList>
    </citation>
    <scope>NUCLEOTIDE SEQUENCE</scope>
    <source>
        <strain evidence="11">CCM 7897</strain>
    </source>
</reference>
<feature type="transmembrane region" description="Helical" evidence="9">
    <location>
        <begin position="399"/>
        <end position="421"/>
    </location>
</feature>
<sequence length="430" mass="46225">MTDASLREGPPKVRRWSWTDPKLRSLVLQAVLGIFLIWMAWSILANAQANLARRGIASGFGFLENSAGFGLVQTLIPYDESMSYGRAFLVGLLNTLLVAFVGIIFATLIGFVMGVARLSSNVVIKALASAYVEVTRNLPPLFQIMFWYIAVLAALPGPRQSLSFGLQPLINAIASGLNGIGLGSVGAQLSAFAGTLAAPGVFLNNRGLRIPRPVFESGSTIVGIALVVAIFAIWFTMRWAKRRRVATGQQFPVFWTALALLIGLPLIAAVVTGFPVTFEKPELRGFNFVGGVPVIPEFVALLFALSIYTAGFIAEIVRAGILSVSKGQSEAAASLGLKPNLTMRLVVIPQALRVIIPPLTSQYLNLTKNSTLGVAVGYPDLVAVFAGTTLNQTGQAIEIIAITMAVYLTISIITTMIMNWYNRRVALVER</sequence>
<dbReference type="InterPro" id="IPR035906">
    <property type="entry name" value="MetI-like_sf"/>
</dbReference>
<evidence type="ECO:0000256" key="4">
    <source>
        <dbReference type="ARBA" id="ARBA00022475"/>
    </source>
</evidence>
<feature type="transmembrane region" description="Helical" evidence="9">
    <location>
        <begin position="26"/>
        <end position="44"/>
    </location>
</feature>
<dbReference type="GO" id="GO:0043190">
    <property type="term" value="C:ATP-binding cassette (ABC) transporter complex"/>
    <property type="evidence" value="ECO:0007669"/>
    <property type="project" value="InterPro"/>
</dbReference>
<feature type="transmembrane region" description="Helical" evidence="9">
    <location>
        <begin position="87"/>
        <end position="118"/>
    </location>
</feature>
<dbReference type="GO" id="GO:0006865">
    <property type="term" value="P:amino acid transport"/>
    <property type="evidence" value="ECO:0007669"/>
    <property type="project" value="UniProtKB-KW"/>
</dbReference>
<gene>
    <name evidence="11" type="primary">aapQ</name>
    <name evidence="11" type="ORF">GCM10007301_37460</name>
</gene>
<evidence type="ECO:0000256" key="9">
    <source>
        <dbReference type="RuleBase" id="RU363032"/>
    </source>
</evidence>
<keyword evidence="5 9" id="KW-0812">Transmembrane</keyword>